<keyword evidence="1" id="KW-0472">Membrane</keyword>
<feature type="transmembrane region" description="Helical" evidence="1">
    <location>
        <begin position="69"/>
        <end position="88"/>
    </location>
</feature>
<dbReference type="EMBL" id="JAAXLA010000088">
    <property type="protein sequence ID" value="NMI01526.1"/>
    <property type="molecule type" value="Genomic_DNA"/>
</dbReference>
<keyword evidence="3" id="KW-1185">Reference proteome</keyword>
<evidence type="ECO:0000313" key="2">
    <source>
        <dbReference type="EMBL" id="NMI01526.1"/>
    </source>
</evidence>
<organism evidence="2 3">
    <name type="scientific">Pseudonocardia acidicola</name>
    <dbReference type="NCBI Taxonomy" id="2724939"/>
    <lineage>
        <taxon>Bacteria</taxon>
        <taxon>Bacillati</taxon>
        <taxon>Actinomycetota</taxon>
        <taxon>Actinomycetes</taxon>
        <taxon>Pseudonocardiales</taxon>
        <taxon>Pseudonocardiaceae</taxon>
        <taxon>Pseudonocardia</taxon>
    </lineage>
</organism>
<sequence length="99" mass="10527">MLSDRERGVLVRIEQDLSMNDPDLVRLFQTLSHARTPRRPVTMRAAGVVPCALLIIGLVLLLLGGASTMIPIVGIGIVLTLLALALAYSSGAERRPGPA</sequence>
<protein>
    <submittedName>
        <fullName evidence="2">DUF3040 domain-containing protein</fullName>
    </submittedName>
</protein>
<keyword evidence="1" id="KW-0812">Transmembrane</keyword>
<dbReference type="Proteomes" id="UP000820669">
    <property type="component" value="Unassembled WGS sequence"/>
</dbReference>
<dbReference type="InterPro" id="IPR021401">
    <property type="entry name" value="DUF3040"/>
</dbReference>
<dbReference type="RefSeq" id="WP_169384984.1">
    <property type="nucleotide sequence ID" value="NZ_JAAXLA010000088.1"/>
</dbReference>
<gene>
    <name evidence="2" type="ORF">HF526_30145</name>
</gene>
<dbReference type="Pfam" id="PF11239">
    <property type="entry name" value="DUF3040"/>
    <property type="match status" value="1"/>
</dbReference>
<accession>A0ABX1SJ04</accession>
<evidence type="ECO:0000256" key="1">
    <source>
        <dbReference type="SAM" id="Phobius"/>
    </source>
</evidence>
<evidence type="ECO:0000313" key="3">
    <source>
        <dbReference type="Proteomes" id="UP000820669"/>
    </source>
</evidence>
<proteinExistence type="predicted"/>
<reference evidence="2 3" key="1">
    <citation type="submission" date="2020-04" db="EMBL/GenBank/DDBJ databases">
        <authorList>
            <person name="Klaysubun C."/>
            <person name="Duangmal K."/>
            <person name="Lipun K."/>
        </authorList>
    </citation>
    <scope>NUCLEOTIDE SEQUENCE [LARGE SCALE GENOMIC DNA]</scope>
    <source>
        <strain evidence="2 3">K10HN5</strain>
    </source>
</reference>
<comment type="caution">
    <text evidence="2">The sequence shown here is derived from an EMBL/GenBank/DDBJ whole genome shotgun (WGS) entry which is preliminary data.</text>
</comment>
<feature type="transmembrane region" description="Helical" evidence="1">
    <location>
        <begin position="45"/>
        <end position="63"/>
    </location>
</feature>
<name>A0ABX1SJ04_9PSEU</name>
<keyword evidence="1" id="KW-1133">Transmembrane helix</keyword>